<name>A0A5B6VDQ1_9ROSI</name>
<keyword evidence="4" id="KW-1185">Reference proteome</keyword>
<evidence type="ECO:0000259" key="1">
    <source>
        <dbReference type="Pfam" id="PF14111"/>
    </source>
</evidence>
<dbReference type="PANTHER" id="PTHR31286:SF153">
    <property type="entry name" value="DUF4283 DOMAIN PROTEIN"/>
    <property type="match status" value="1"/>
</dbReference>
<evidence type="ECO:0000259" key="2">
    <source>
        <dbReference type="Pfam" id="PF14392"/>
    </source>
</evidence>
<feature type="domain" description="DUF4283" evidence="1">
    <location>
        <begin position="30"/>
        <end position="112"/>
    </location>
</feature>
<dbReference type="PANTHER" id="PTHR31286">
    <property type="entry name" value="GLYCINE-RICH CELL WALL STRUCTURAL PROTEIN 1.8-LIKE"/>
    <property type="match status" value="1"/>
</dbReference>
<dbReference type="Proteomes" id="UP000325315">
    <property type="component" value="Unassembled WGS sequence"/>
</dbReference>
<evidence type="ECO:0000313" key="3">
    <source>
        <dbReference type="EMBL" id="KAA3467263.1"/>
    </source>
</evidence>
<evidence type="ECO:0000313" key="4">
    <source>
        <dbReference type="Proteomes" id="UP000325315"/>
    </source>
</evidence>
<dbReference type="AlphaFoldDB" id="A0A5B6VDQ1"/>
<dbReference type="Pfam" id="PF14392">
    <property type="entry name" value="zf-CCHC_4"/>
    <property type="match status" value="1"/>
</dbReference>
<dbReference type="InterPro" id="IPR025558">
    <property type="entry name" value="DUF4283"/>
</dbReference>
<reference evidence="4" key="1">
    <citation type="journal article" date="2019" name="Plant Biotechnol. J.">
        <title>Genome sequencing of the Australian wild diploid species Gossypium australe highlights disease resistance and delayed gland morphogenesis.</title>
        <authorList>
            <person name="Cai Y."/>
            <person name="Cai X."/>
            <person name="Wang Q."/>
            <person name="Wang P."/>
            <person name="Zhang Y."/>
            <person name="Cai C."/>
            <person name="Xu Y."/>
            <person name="Wang K."/>
            <person name="Zhou Z."/>
            <person name="Wang C."/>
            <person name="Geng S."/>
            <person name="Li B."/>
            <person name="Dong Q."/>
            <person name="Hou Y."/>
            <person name="Wang H."/>
            <person name="Ai P."/>
            <person name="Liu Z."/>
            <person name="Yi F."/>
            <person name="Sun M."/>
            <person name="An G."/>
            <person name="Cheng J."/>
            <person name="Zhang Y."/>
            <person name="Shi Q."/>
            <person name="Xie Y."/>
            <person name="Shi X."/>
            <person name="Chang Y."/>
            <person name="Huang F."/>
            <person name="Chen Y."/>
            <person name="Hong S."/>
            <person name="Mi L."/>
            <person name="Sun Q."/>
            <person name="Zhang L."/>
            <person name="Zhou B."/>
            <person name="Peng R."/>
            <person name="Zhang X."/>
            <person name="Liu F."/>
        </authorList>
    </citation>
    <scope>NUCLEOTIDE SEQUENCE [LARGE SCALE GENOMIC DNA]</scope>
    <source>
        <strain evidence="4">cv. PA1801</strain>
    </source>
</reference>
<dbReference type="Pfam" id="PF14111">
    <property type="entry name" value="DUF4283"/>
    <property type="match status" value="1"/>
</dbReference>
<feature type="domain" description="Zinc knuckle CX2CX4HX4C" evidence="2">
    <location>
        <begin position="117"/>
        <end position="164"/>
    </location>
</feature>
<dbReference type="EMBL" id="SMMG02000007">
    <property type="protein sequence ID" value="KAA3467263.1"/>
    <property type="molecule type" value="Genomic_DNA"/>
</dbReference>
<dbReference type="InterPro" id="IPR040256">
    <property type="entry name" value="At4g02000-like"/>
</dbReference>
<dbReference type="OrthoDB" id="1750606at2759"/>
<protein>
    <submittedName>
        <fullName evidence="3">Nucleolin-like</fullName>
    </submittedName>
</protein>
<organism evidence="3 4">
    <name type="scientific">Gossypium australe</name>
    <dbReference type="NCBI Taxonomy" id="47621"/>
    <lineage>
        <taxon>Eukaryota</taxon>
        <taxon>Viridiplantae</taxon>
        <taxon>Streptophyta</taxon>
        <taxon>Embryophyta</taxon>
        <taxon>Tracheophyta</taxon>
        <taxon>Spermatophyta</taxon>
        <taxon>Magnoliopsida</taxon>
        <taxon>eudicotyledons</taxon>
        <taxon>Gunneridae</taxon>
        <taxon>Pentapetalae</taxon>
        <taxon>rosids</taxon>
        <taxon>malvids</taxon>
        <taxon>Malvales</taxon>
        <taxon>Malvaceae</taxon>
        <taxon>Malvoideae</taxon>
        <taxon>Gossypium</taxon>
    </lineage>
</organism>
<accession>A0A5B6VDQ1</accession>
<comment type="caution">
    <text evidence="3">The sequence shown here is derived from an EMBL/GenBank/DDBJ whole genome shotgun (WGS) entry which is preliminary data.</text>
</comment>
<proteinExistence type="predicted"/>
<sequence>MERGFEDLTLNEGEEEAFALPEELAEQLSANNLCLVGCFLTASVVHYPAMRNTLANLWHPLEGVKISDLGERRFLFQFFNEIDIMRVITGAPWTFNNHLLIFKRVQENEDPMSIPLLDVRKPLKRRKKVMLSETTVSYAKFRYEKLTLFCFLCGCLGHGENFCPIRLRIGLREGEQCGIGINLEGYKVMAESRVHQDGKQFCHVGTKMGDNRVGQMIVPVQVNKGISNVSVGKGKINEQELANMDCELENDPIIHDEGNKRQCSDFLTSNVSENLDLVEVGVGPFGYNYQGSAAALGQVDRAQ</sequence>
<gene>
    <name evidence="3" type="ORF">EPI10_002288</name>
</gene>
<dbReference type="InterPro" id="IPR025836">
    <property type="entry name" value="Zn_knuckle_CX2CX4HX4C"/>
</dbReference>